<gene>
    <name evidence="4" type="ORF">SAMN05443668_12726</name>
</gene>
<feature type="transmembrane region" description="Helical" evidence="2">
    <location>
        <begin position="139"/>
        <end position="156"/>
    </location>
</feature>
<keyword evidence="2" id="KW-0472">Membrane</keyword>
<feature type="domain" description="DUF418" evidence="3">
    <location>
        <begin position="251"/>
        <end position="418"/>
    </location>
</feature>
<evidence type="ECO:0000313" key="5">
    <source>
        <dbReference type="Proteomes" id="UP000184440"/>
    </source>
</evidence>
<dbReference type="InterPro" id="IPR052529">
    <property type="entry name" value="Bact_Transport_Assoc"/>
</dbReference>
<feature type="transmembrane region" description="Helical" evidence="2">
    <location>
        <begin position="184"/>
        <end position="205"/>
    </location>
</feature>
<dbReference type="PANTHER" id="PTHR30590">
    <property type="entry name" value="INNER MEMBRANE PROTEIN"/>
    <property type="match status" value="1"/>
</dbReference>
<feature type="transmembrane region" description="Helical" evidence="2">
    <location>
        <begin position="162"/>
        <end position="177"/>
    </location>
</feature>
<proteinExistence type="predicted"/>
<evidence type="ECO:0000259" key="3">
    <source>
        <dbReference type="Pfam" id="PF04235"/>
    </source>
</evidence>
<keyword evidence="2" id="KW-0812">Transmembrane</keyword>
<feature type="transmembrane region" description="Helical" evidence="2">
    <location>
        <begin position="351"/>
        <end position="370"/>
    </location>
</feature>
<feature type="transmembrane region" description="Helical" evidence="2">
    <location>
        <begin position="229"/>
        <end position="250"/>
    </location>
</feature>
<sequence>MLKVSVVVIMSGRTAGVTIDFGRSRTDRRPPRAGTPVRCTEAVTGPLPTADRALGPDLARGAMLLFIALANSHYFVDAPAVLGGYPRDVAGLDAAVAWVISTFVDGRAFPLFGLLFGYGVARIAARQERRGPRGVRRLLWRRAAALIIIGFLHAVLLYVGDILAAYGVLLLLGAWMVRWPDRRLLIFAAVFFTITALPSGDSLTIDAEPPGDPMLPPDLLTMLTARPPISAFIALLGPIGFACPFALGLWAGRRRILEEPERHRTLLRVTACVGLGVAVLGAQPIALIHAGVVPVPDRSTLELLGPLHDASGVPGGCGYAALLCLLALRLRARPGHRPVVDAIAATGQRSMTCYLAQSVVWAVTFTPFLLDLSGTLSIAGTALLATTTWLATVLLADALRRTGRRGPFETLLRRVTYGPVRNPTPGQPPLPGAATMNAVTAPDRSGERCAGQPKPPESG</sequence>
<feature type="transmembrane region" description="Helical" evidence="2">
    <location>
        <begin position="58"/>
        <end position="76"/>
    </location>
</feature>
<dbReference type="STRING" id="134849.SAMN05443668_12726"/>
<evidence type="ECO:0000256" key="2">
    <source>
        <dbReference type="SAM" id="Phobius"/>
    </source>
</evidence>
<dbReference type="Proteomes" id="UP000184440">
    <property type="component" value="Unassembled WGS sequence"/>
</dbReference>
<dbReference type="InterPro" id="IPR007349">
    <property type="entry name" value="DUF418"/>
</dbReference>
<keyword evidence="5" id="KW-1185">Reference proteome</keyword>
<dbReference type="Pfam" id="PF04235">
    <property type="entry name" value="DUF418"/>
    <property type="match status" value="1"/>
</dbReference>
<evidence type="ECO:0000313" key="4">
    <source>
        <dbReference type="EMBL" id="SHN47723.1"/>
    </source>
</evidence>
<name>A0A1M7RN44_9ACTN</name>
<dbReference type="PANTHER" id="PTHR30590:SF2">
    <property type="entry name" value="INNER MEMBRANE PROTEIN"/>
    <property type="match status" value="1"/>
</dbReference>
<accession>A0A1M7RN44</accession>
<keyword evidence="2" id="KW-1133">Transmembrane helix</keyword>
<feature type="region of interest" description="Disordered" evidence="1">
    <location>
        <begin position="419"/>
        <end position="459"/>
    </location>
</feature>
<reference evidence="4 5" key="1">
    <citation type="submission" date="2016-11" db="EMBL/GenBank/DDBJ databases">
        <authorList>
            <person name="Jaros S."/>
            <person name="Januszkiewicz K."/>
            <person name="Wedrychowicz H."/>
        </authorList>
    </citation>
    <scope>NUCLEOTIDE SEQUENCE [LARGE SCALE GENOMIC DNA]</scope>
    <source>
        <strain evidence="4 5">DSM 46144</strain>
    </source>
</reference>
<evidence type="ECO:0000256" key="1">
    <source>
        <dbReference type="SAM" id="MobiDB-lite"/>
    </source>
</evidence>
<feature type="transmembrane region" description="Helical" evidence="2">
    <location>
        <begin position="376"/>
        <end position="396"/>
    </location>
</feature>
<feature type="transmembrane region" description="Helical" evidence="2">
    <location>
        <begin position="312"/>
        <end position="330"/>
    </location>
</feature>
<organism evidence="4 5">
    <name type="scientific">Cryptosporangium aurantiacum</name>
    <dbReference type="NCBI Taxonomy" id="134849"/>
    <lineage>
        <taxon>Bacteria</taxon>
        <taxon>Bacillati</taxon>
        <taxon>Actinomycetota</taxon>
        <taxon>Actinomycetes</taxon>
        <taxon>Cryptosporangiales</taxon>
        <taxon>Cryptosporangiaceae</taxon>
        <taxon>Cryptosporangium</taxon>
    </lineage>
</organism>
<dbReference type="AlphaFoldDB" id="A0A1M7RN44"/>
<feature type="transmembrane region" description="Helical" evidence="2">
    <location>
        <begin position="271"/>
        <end position="292"/>
    </location>
</feature>
<dbReference type="EMBL" id="FRCS01000027">
    <property type="protein sequence ID" value="SHN47723.1"/>
    <property type="molecule type" value="Genomic_DNA"/>
</dbReference>
<protein>
    <submittedName>
        <fullName evidence="4">Uncharacterized membrane protein YeiB</fullName>
    </submittedName>
</protein>
<feature type="transmembrane region" description="Helical" evidence="2">
    <location>
        <begin position="96"/>
        <end position="118"/>
    </location>
</feature>